<protein>
    <recommendedName>
        <fullName evidence="1">Fungal-type protein kinase domain-containing protein</fullName>
    </recommendedName>
</protein>
<reference evidence="2" key="1">
    <citation type="submission" date="2017-07" db="EMBL/GenBank/DDBJ databases">
        <authorList>
            <person name="Sun Z.S."/>
            <person name="Albrecht U."/>
            <person name="Echele G."/>
            <person name="Lee C.C."/>
        </authorList>
    </citation>
    <scope>NUCLEOTIDE SEQUENCE</scope>
</reference>
<organism evidence="2">
    <name type="scientific">Thielaviopsis musarum</name>
    <dbReference type="NCBI Taxonomy" id="1580842"/>
    <lineage>
        <taxon>Eukaryota</taxon>
        <taxon>Fungi</taxon>
        <taxon>Dikarya</taxon>
        <taxon>Ascomycota</taxon>
        <taxon>Pezizomycotina</taxon>
        <taxon>Sordariomycetes</taxon>
        <taxon>Hypocreomycetidae</taxon>
        <taxon>Microascales</taxon>
        <taxon>Ceratocystidaceae</taxon>
        <taxon>Thielaviopsis</taxon>
    </lineage>
</organism>
<dbReference type="EMBL" id="BK010321">
    <property type="protein sequence ID" value="DAB41637.1"/>
    <property type="molecule type" value="Genomic_DNA"/>
</dbReference>
<feature type="domain" description="Fungal-type protein kinase" evidence="1">
    <location>
        <begin position="111"/>
        <end position="176"/>
    </location>
</feature>
<name>A0A2R4ZUG0_9PEZI</name>
<dbReference type="InterPro" id="IPR040976">
    <property type="entry name" value="Pkinase_fungal"/>
</dbReference>
<evidence type="ECO:0000259" key="1">
    <source>
        <dbReference type="Pfam" id="PF17667"/>
    </source>
</evidence>
<dbReference type="AlphaFoldDB" id="A0A2R4ZUG0"/>
<proteinExistence type="predicted"/>
<sequence>MKRGRRNWPTNVTEQSIFSWLQETTELVAKFSQCVDTIPIVSQGLVGSLDRTDKSKPYAALSAIGSRDLTDWEKIMAPIELKNTVFLNRTITWLHLAGSALSVFTAQHRRSAQINVNEEGEKFVFVIAGLLTMERILLGFDPSITTTKRRSSFSFRTCVDGNEHRVILDEIIRQQCLKWYIFELCDAVFPDKVTWKKPDFGLHGKMQEILCRRKERLEKIGSGARAETNMNTSVQVGVGAGVKVGVETGVEAGIDTAIDGMNQPE</sequence>
<evidence type="ECO:0000313" key="2">
    <source>
        <dbReference type="EMBL" id="DAB41637.1"/>
    </source>
</evidence>
<dbReference type="Pfam" id="PF17667">
    <property type="entry name" value="Pkinase_fungal"/>
    <property type="match status" value="1"/>
</dbReference>
<reference evidence="2" key="2">
    <citation type="journal article" date="2018" name="Fungal Genet. Biol.">
        <title>Unexpected placement of the MAT1-1-2 gene in the MAT1-2 idiomorph of Thielaviopsis.</title>
        <authorList>
            <person name="Wilken P.M."/>
            <person name="Steenkamp E.T."/>
            <person name="van der Nest M.A."/>
            <person name="Wingfield M.J."/>
            <person name="de Beer Z.W."/>
            <person name="Wingfield B.D."/>
        </authorList>
    </citation>
    <scope>NUCLEOTIDE SEQUENCE</scope>
</reference>
<accession>A0A2R4ZUG0</accession>